<dbReference type="RefSeq" id="WP_089751863.1">
    <property type="nucleotide sequence ID" value="NZ_FOOG01000014.1"/>
</dbReference>
<dbReference type="AlphaFoldDB" id="A0A1I2MUS8"/>
<organism evidence="1 2">
    <name type="scientific">Halobacillus alkaliphilus</name>
    <dbReference type="NCBI Taxonomy" id="396056"/>
    <lineage>
        <taxon>Bacteria</taxon>
        <taxon>Bacillati</taxon>
        <taxon>Bacillota</taxon>
        <taxon>Bacilli</taxon>
        <taxon>Bacillales</taxon>
        <taxon>Bacillaceae</taxon>
        <taxon>Halobacillus</taxon>
    </lineage>
</organism>
<gene>
    <name evidence="1" type="ORF">SAMN05216353_11457</name>
</gene>
<dbReference type="Gene3D" id="3.30.530.20">
    <property type="match status" value="1"/>
</dbReference>
<keyword evidence="2" id="KW-1185">Reference proteome</keyword>
<evidence type="ECO:0008006" key="3">
    <source>
        <dbReference type="Google" id="ProtNLM"/>
    </source>
</evidence>
<dbReference type="EMBL" id="FOOG01000014">
    <property type="protein sequence ID" value="SFF93076.1"/>
    <property type="molecule type" value="Genomic_DNA"/>
</dbReference>
<protein>
    <recommendedName>
        <fullName evidence="3">Ligand-binding SRPBCC domain-containing protein</fullName>
    </recommendedName>
</protein>
<dbReference type="InterPro" id="IPR023393">
    <property type="entry name" value="START-like_dom_sf"/>
</dbReference>
<dbReference type="Proteomes" id="UP000198897">
    <property type="component" value="Unassembled WGS sequence"/>
</dbReference>
<dbReference type="SUPFAM" id="SSF55961">
    <property type="entry name" value="Bet v1-like"/>
    <property type="match status" value="1"/>
</dbReference>
<reference evidence="2" key="1">
    <citation type="submission" date="2016-10" db="EMBL/GenBank/DDBJ databases">
        <authorList>
            <person name="Varghese N."/>
            <person name="Submissions S."/>
        </authorList>
    </citation>
    <scope>NUCLEOTIDE SEQUENCE [LARGE SCALE GENOMIC DNA]</scope>
    <source>
        <strain evidence="2">FP5</strain>
    </source>
</reference>
<evidence type="ECO:0000313" key="1">
    <source>
        <dbReference type="EMBL" id="SFF93076.1"/>
    </source>
</evidence>
<accession>A0A1I2MUS8</accession>
<name>A0A1I2MUS8_9BACI</name>
<dbReference type="CDD" id="cd07820">
    <property type="entry name" value="SRPBCC_3"/>
    <property type="match status" value="1"/>
</dbReference>
<proteinExistence type="predicted"/>
<sequence>MTVVKVAIWIDVPIEFCFDIARNISLHPQSVPHTKEKAVAGVTEGLIHEGETVTWEAIHLGIRQTLTARIISMNPPYEFVDRMEEGAFKSLIHVHLFEEQNGGTLMTDILQFESPFGPIGKVFNRLFLKKYMRDFLARRSENLKQIAEDEYLRAGRPGI</sequence>
<dbReference type="OrthoDB" id="9801773at2"/>
<evidence type="ECO:0000313" key="2">
    <source>
        <dbReference type="Proteomes" id="UP000198897"/>
    </source>
</evidence>